<evidence type="ECO:0000313" key="5">
    <source>
        <dbReference type="EnsemblPlants" id="Kaladp0006s0038.1.v1.1.CDS.1"/>
    </source>
</evidence>
<evidence type="ECO:0000256" key="1">
    <source>
        <dbReference type="ARBA" id="ARBA00022729"/>
    </source>
</evidence>
<sequence length="554" mass="61889">MGRSACLLMLLFVAFTPGFPAKASASDAGSGGRWKVVLNSTGVVGMHMAVTHQNKVIMFDQTGTVQSGCGRRARDSEDWSCYAHSVEYDIGSNRIRPLRLETDPWCSSGAFLSNGTLLQLGGYRNGTRRIRFYDSCSNGGCDWAQAARTLADKRWYSSSQILPDADQVVLVGGRRVFTYEFFPRGETEGSHSLPFLRDTALETDKIRGSYYPFLHLCSDGNLFLMADRDSILYNYRRRRLVLTFPRIPGGGSRTHPNTGSSVILPLDHKNNFRKVEVMVCGGAAKNAEREARRGRFLTGLSTCGRMVITGENPMWHMESMPGPRLMQDMLILPTGGILIINGARSGSAGFNKARNASLQPYLYEPKNRSGQRFSLLKSTKIARMYHSSAVLLPDGRVLVSGSNPNNRYAFRDVVYPTELRLQTYTPHYMHSHFDTSRPRNISVEYDAGIDPTGATYGGKFYVRFWMGGSKLDKKVEYTAYAPPFTTHSISMNQRLLLLRCTDMVRNKDGWVNVVLEAPSSPNMAPAGYYLLTVVNDGIPSVSHWIRFIRASRHQ</sequence>
<dbReference type="EnsemblPlants" id="Kaladp0006s0038.1.v1.1">
    <property type="protein sequence ID" value="Kaladp0006s0038.1.v1.1.CDS.1"/>
    <property type="gene ID" value="Kaladp0006s0038.v1.1"/>
</dbReference>
<dbReference type="OMA" id="MNQRMLK"/>
<dbReference type="AlphaFoldDB" id="A0A7N0SVN5"/>
<dbReference type="InterPro" id="IPR013783">
    <property type="entry name" value="Ig-like_fold"/>
</dbReference>
<keyword evidence="1 2" id="KW-0732">Signal</keyword>
<feature type="domain" description="Glyoxal oxidase N-terminal" evidence="3">
    <location>
        <begin position="46"/>
        <end position="428"/>
    </location>
</feature>
<evidence type="ECO:0000259" key="4">
    <source>
        <dbReference type="Pfam" id="PF09118"/>
    </source>
</evidence>
<dbReference type="Pfam" id="PF07250">
    <property type="entry name" value="Glyoxal_oxid_N"/>
    <property type="match status" value="1"/>
</dbReference>
<name>A0A7N0SVN5_KALFE</name>
<dbReference type="InterPro" id="IPR009880">
    <property type="entry name" value="Glyoxal_oxidase_N"/>
</dbReference>
<dbReference type="Gene3D" id="2.130.10.80">
    <property type="entry name" value="Galactose oxidase/kelch, beta-propeller"/>
    <property type="match status" value="1"/>
</dbReference>
<feature type="signal peptide" evidence="2">
    <location>
        <begin position="1"/>
        <end position="25"/>
    </location>
</feature>
<dbReference type="Pfam" id="PF09118">
    <property type="entry name" value="GO-like_E_set"/>
    <property type="match status" value="1"/>
</dbReference>
<dbReference type="PANTHER" id="PTHR32208:SF54">
    <property type="entry name" value="ALDEHYDE OXIDASE GLOX-LIKE"/>
    <property type="match status" value="1"/>
</dbReference>
<keyword evidence="6" id="KW-1185">Reference proteome</keyword>
<reference evidence="5" key="1">
    <citation type="submission" date="2021-01" db="UniProtKB">
        <authorList>
            <consortium name="EnsemblPlants"/>
        </authorList>
    </citation>
    <scope>IDENTIFICATION</scope>
</reference>
<accession>A0A7N0SVN5</accession>
<evidence type="ECO:0000313" key="6">
    <source>
        <dbReference type="Proteomes" id="UP000594263"/>
    </source>
</evidence>
<evidence type="ECO:0000259" key="3">
    <source>
        <dbReference type="Pfam" id="PF07250"/>
    </source>
</evidence>
<dbReference type="SUPFAM" id="SSF50965">
    <property type="entry name" value="Galactose oxidase, central domain"/>
    <property type="match status" value="1"/>
</dbReference>
<evidence type="ECO:0000256" key="2">
    <source>
        <dbReference type="SAM" id="SignalP"/>
    </source>
</evidence>
<dbReference type="Gene3D" id="2.60.40.10">
    <property type="entry name" value="Immunoglobulins"/>
    <property type="match status" value="1"/>
</dbReference>
<evidence type="ECO:0008006" key="7">
    <source>
        <dbReference type="Google" id="ProtNLM"/>
    </source>
</evidence>
<dbReference type="InterPro" id="IPR037293">
    <property type="entry name" value="Gal_Oxidase_central_sf"/>
</dbReference>
<dbReference type="InterPro" id="IPR014756">
    <property type="entry name" value="Ig_E-set"/>
</dbReference>
<proteinExistence type="predicted"/>
<dbReference type="CDD" id="cd02851">
    <property type="entry name" value="E_set_GO_C"/>
    <property type="match status" value="1"/>
</dbReference>
<dbReference type="Gramene" id="Kaladp0006s0038.1.v1.1">
    <property type="protein sequence ID" value="Kaladp0006s0038.1.v1.1.CDS.1"/>
    <property type="gene ID" value="Kaladp0006s0038.v1.1"/>
</dbReference>
<dbReference type="InterPro" id="IPR011043">
    <property type="entry name" value="Gal_Oxase/kelch_b-propeller"/>
</dbReference>
<dbReference type="Proteomes" id="UP000594263">
    <property type="component" value="Unplaced"/>
</dbReference>
<feature type="chain" id="PRO_5029549840" description="Galactose oxidase" evidence="2">
    <location>
        <begin position="26"/>
        <end position="554"/>
    </location>
</feature>
<dbReference type="InterPro" id="IPR015202">
    <property type="entry name" value="GO-like_E_set"/>
</dbReference>
<organism evidence="5 6">
    <name type="scientific">Kalanchoe fedtschenkoi</name>
    <name type="common">Lavender scallops</name>
    <name type="synonym">South American air plant</name>
    <dbReference type="NCBI Taxonomy" id="63787"/>
    <lineage>
        <taxon>Eukaryota</taxon>
        <taxon>Viridiplantae</taxon>
        <taxon>Streptophyta</taxon>
        <taxon>Embryophyta</taxon>
        <taxon>Tracheophyta</taxon>
        <taxon>Spermatophyta</taxon>
        <taxon>Magnoliopsida</taxon>
        <taxon>eudicotyledons</taxon>
        <taxon>Gunneridae</taxon>
        <taxon>Pentapetalae</taxon>
        <taxon>Saxifragales</taxon>
        <taxon>Crassulaceae</taxon>
        <taxon>Kalanchoe</taxon>
    </lineage>
</organism>
<dbReference type="PANTHER" id="PTHR32208">
    <property type="entry name" value="SECRETED PROTEIN-RELATED"/>
    <property type="match status" value="1"/>
</dbReference>
<protein>
    <recommendedName>
        <fullName evidence="7">Galactose oxidase</fullName>
    </recommendedName>
</protein>
<feature type="domain" description="Galactose oxidase-like Early set" evidence="4">
    <location>
        <begin position="451"/>
        <end position="546"/>
    </location>
</feature>
<dbReference type="SUPFAM" id="SSF81296">
    <property type="entry name" value="E set domains"/>
    <property type="match status" value="1"/>
</dbReference>